<proteinExistence type="predicted"/>
<evidence type="ECO:0000313" key="3">
    <source>
        <dbReference type="Proteomes" id="UP000828390"/>
    </source>
</evidence>
<dbReference type="AlphaFoldDB" id="A0A9D4CCW4"/>
<sequence length="102" mass="11568">MHLHQLSHQLKALHIPGRLHSTVWLLDLDALRGHKMHDTGLCTQVSPNNAPRILHFRKHKTKCYNWPTRTPLCVSQKTKAGFVLIRHQARLIVQGCAPGNAT</sequence>
<dbReference type="EMBL" id="JAIWYP010000013">
    <property type="protein sequence ID" value="KAH3721123.1"/>
    <property type="molecule type" value="Genomic_DNA"/>
</dbReference>
<protein>
    <submittedName>
        <fullName evidence="1">Uncharacterized protein</fullName>
    </submittedName>
</protein>
<keyword evidence="3" id="KW-1185">Reference proteome</keyword>
<accession>A0A9D4CCW4</accession>
<dbReference type="Proteomes" id="UP000828390">
    <property type="component" value="Unassembled WGS sequence"/>
</dbReference>
<name>A0A9D4CCW4_DREPO</name>
<dbReference type="EMBL" id="JAIWYP010000013">
    <property type="protein sequence ID" value="KAH3721125.1"/>
    <property type="molecule type" value="Genomic_DNA"/>
</dbReference>
<organism evidence="1 3">
    <name type="scientific">Dreissena polymorpha</name>
    <name type="common">Zebra mussel</name>
    <name type="synonym">Mytilus polymorpha</name>
    <dbReference type="NCBI Taxonomy" id="45954"/>
    <lineage>
        <taxon>Eukaryota</taxon>
        <taxon>Metazoa</taxon>
        <taxon>Spiralia</taxon>
        <taxon>Lophotrochozoa</taxon>
        <taxon>Mollusca</taxon>
        <taxon>Bivalvia</taxon>
        <taxon>Autobranchia</taxon>
        <taxon>Heteroconchia</taxon>
        <taxon>Euheterodonta</taxon>
        <taxon>Imparidentia</taxon>
        <taxon>Neoheterodontei</taxon>
        <taxon>Myida</taxon>
        <taxon>Dreissenoidea</taxon>
        <taxon>Dreissenidae</taxon>
        <taxon>Dreissena</taxon>
    </lineage>
</organism>
<evidence type="ECO:0000313" key="2">
    <source>
        <dbReference type="EMBL" id="KAH3721125.1"/>
    </source>
</evidence>
<evidence type="ECO:0000313" key="1">
    <source>
        <dbReference type="EMBL" id="KAH3721123.1"/>
    </source>
</evidence>
<reference evidence="1" key="1">
    <citation type="journal article" date="2019" name="bioRxiv">
        <title>The Genome of the Zebra Mussel, Dreissena polymorpha: A Resource for Invasive Species Research.</title>
        <authorList>
            <person name="McCartney M.A."/>
            <person name="Auch B."/>
            <person name="Kono T."/>
            <person name="Mallez S."/>
            <person name="Zhang Y."/>
            <person name="Obille A."/>
            <person name="Becker A."/>
            <person name="Abrahante J.E."/>
            <person name="Garbe J."/>
            <person name="Badalamenti J.P."/>
            <person name="Herman A."/>
            <person name="Mangelson H."/>
            <person name="Liachko I."/>
            <person name="Sullivan S."/>
            <person name="Sone E.D."/>
            <person name="Koren S."/>
            <person name="Silverstein K.A.T."/>
            <person name="Beckman K.B."/>
            <person name="Gohl D.M."/>
        </authorList>
    </citation>
    <scope>NUCLEOTIDE SEQUENCE</scope>
    <source>
        <strain evidence="1">Duluth1</strain>
        <tissue evidence="1">Whole animal</tissue>
    </source>
</reference>
<comment type="caution">
    <text evidence="1">The sequence shown here is derived from an EMBL/GenBank/DDBJ whole genome shotgun (WGS) entry which is preliminary data.</text>
</comment>
<gene>
    <name evidence="1" type="ORF">DPMN_064040</name>
    <name evidence="2" type="ORF">DPMN_064042</name>
</gene>
<reference evidence="1" key="2">
    <citation type="submission" date="2020-11" db="EMBL/GenBank/DDBJ databases">
        <authorList>
            <person name="McCartney M.A."/>
            <person name="Auch B."/>
            <person name="Kono T."/>
            <person name="Mallez S."/>
            <person name="Becker A."/>
            <person name="Gohl D.M."/>
            <person name="Silverstein K.A.T."/>
            <person name="Koren S."/>
            <person name="Bechman K.B."/>
            <person name="Herman A."/>
            <person name="Abrahante J.E."/>
            <person name="Garbe J."/>
        </authorList>
    </citation>
    <scope>NUCLEOTIDE SEQUENCE</scope>
    <source>
        <strain evidence="1">Duluth1</strain>
        <tissue evidence="1">Whole animal</tissue>
    </source>
</reference>